<evidence type="ECO:0000313" key="1">
    <source>
        <dbReference type="EMBL" id="KAK7538034.1"/>
    </source>
</evidence>
<name>A0ABR1LS83_9PEZI</name>
<organism evidence="1 2">
    <name type="scientific">Phyllosticta citricarpa</name>
    <dbReference type="NCBI Taxonomy" id="55181"/>
    <lineage>
        <taxon>Eukaryota</taxon>
        <taxon>Fungi</taxon>
        <taxon>Dikarya</taxon>
        <taxon>Ascomycota</taxon>
        <taxon>Pezizomycotina</taxon>
        <taxon>Dothideomycetes</taxon>
        <taxon>Dothideomycetes incertae sedis</taxon>
        <taxon>Botryosphaeriales</taxon>
        <taxon>Phyllostictaceae</taxon>
        <taxon>Phyllosticta</taxon>
    </lineage>
</organism>
<dbReference type="InterPro" id="IPR015141">
    <property type="entry name" value="PLipase_A2_prok/fun"/>
</dbReference>
<dbReference type="InterPro" id="IPR036444">
    <property type="entry name" value="PLipase_A2_dom_sf"/>
</dbReference>
<dbReference type="Pfam" id="PF09056">
    <property type="entry name" value="Phospholip_A2_3"/>
    <property type="match status" value="1"/>
</dbReference>
<dbReference type="EMBL" id="JBBPDW010000031">
    <property type="protein sequence ID" value="KAK7538034.1"/>
    <property type="molecule type" value="Genomic_DNA"/>
</dbReference>
<proteinExistence type="predicted"/>
<comment type="caution">
    <text evidence="1">The sequence shown here is derived from an EMBL/GenBank/DDBJ whole genome shotgun (WGS) entry which is preliminary data.</text>
</comment>
<accession>A0ABR1LS83</accession>
<dbReference type="Gene3D" id="1.20.90.10">
    <property type="entry name" value="Phospholipase A2 domain"/>
    <property type="match status" value="1"/>
</dbReference>
<dbReference type="SUPFAM" id="SSF48619">
    <property type="entry name" value="Phospholipase A2, PLA2"/>
    <property type="match status" value="1"/>
</dbReference>
<reference evidence="1 2" key="1">
    <citation type="submission" date="2024-04" db="EMBL/GenBank/DDBJ databases">
        <title>Phyllosticta paracitricarpa is synonymous to the EU quarantine fungus P. citricarpa based on phylogenomic analyses.</title>
        <authorList>
            <consortium name="Lawrence Berkeley National Laboratory"/>
            <person name="Van Ingen-Buijs V.A."/>
            <person name="Van Westerhoven A.C."/>
            <person name="Haridas S."/>
            <person name="Skiadas P."/>
            <person name="Martin F."/>
            <person name="Groenewald J.Z."/>
            <person name="Crous P.W."/>
            <person name="Seidl M.F."/>
        </authorList>
    </citation>
    <scope>NUCLEOTIDE SEQUENCE [LARGE SCALE GENOMIC DNA]</scope>
    <source>
        <strain evidence="1 2">CBS 122670</strain>
    </source>
</reference>
<evidence type="ECO:0000313" key="2">
    <source>
        <dbReference type="Proteomes" id="UP001365128"/>
    </source>
</evidence>
<keyword evidence="2" id="KW-1185">Reference proteome</keyword>
<gene>
    <name evidence="1" type="ORF">IWX46DRAFT_608706</name>
</gene>
<protein>
    <submittedName>
        <fullName evidence="1">Uncharacterized protein</fullName>
    </submittedName>
</protein>
<dbReference type="Proteomes" id="UP001365128">
    <property type="component" value="Unassembled WGS sequence"/>
</dbReference>
<sequence>MKSSCDNMKAPTRSKRLCTLGLILALVVFFLCTIRPKQYHQQHHQQQDLDKRGGSPDLTTDIPIGKQWNKGIILGPAEEPVDLGGRCDPREWVFWLSFTAHKNVFKTHRKDKQITCIPNKAWKSDACTKWWDKPFSWDFKTGCQRRDFARLNLKPYREELTQEAAQKKVNLKEYVRRRFLHDLSSACKERRGSSRAFCRVAAFIYGKLCKK</sequence>